<dbReference type="Proteomes" id="UP001054945">
    <property type="component" value="Unassembled WGS sequence"/>
</dbReference>
<comment type="caution">
    <text evidence="1">The sequence shown here is derived from an EMBL/GenBank/DDBJ whole genome shotgun (WGS) entry which is preliminary data.</text>
</comment>
<dbReference type="EMBL" id="BPLR01019564">
    <property type="protein sequence ID" value="GIX69254.1"/>
    <property type="molecule type" value="Genomic_DNA"/>
</dbReference>
<evidence type="ECO:0000313" key="2">
    <source>
        <dbReference type="Proteomes" id="UP001054945"/>
    </source>
</evidence>
<keyword evidence="2" id="KW-1185">Reference proteome</keyword>
<reference evidence="1 2" key="1">
    <citation type="submission" date="2021-06" db="EMBL/GenBank/DDBJ databases">
        <title>Caerostris extrusa draft genome.</title>
        <authorList>
            <person name="Kono N."/>
            <person name="Arakawa K."/>
        </authorList>
    </citation>
    <scope>NUCLEOTIDE SEQUENCE [LARGE SCALE GENOMIC DNA]</scope>
</reference>
<name>A0AAV4MEL2_CAEEX</name>
<organism evidence="1 2">
    <name type="scientific">Caerostris extrusa</name>
    <name type="common">Bark spider</name>
    <name type="synonym">Caerostris bankana</name>
    <dbReference type="NCBI Taxonomy" id="172846"/>
    <lineage>
        <taxon>Eukaryota</taxon>
        <taxon>Metazoa</taxon>
        <taxon>Ecdysozoa</taxon>
        <taxon>Arthropoda</taxon>
        <taxon>Chelicerata</taxon>
        <taxon>Arachnida</taxon>
        <taxon>Araneae</taxon>
        <taxon>Araneomorphae</taxon>
        <taxon>Entelegynae</taxon>
        <taxon>Araneoidea</taxon>
        <taxon>Araneidae</taxon>
        <taxon>Caerostris</taxon>
    </lineage>
</organism>
<evidence type="ECO:0000313" key="1">
    <source>
        <dbReference type="EMBL" id="GIX69254.1"/>
    </source>
</evidence>
<proteinExistence type="predicted"/>
<dbReference type="AlphaFoldDB" id="A0AAV4MEL2"/>
<sequence length="86" mass="9665">MHPKEESLTLGTTHLIVIGWSKSVTRIFNLTGAHLKSVSVLDTTCIYDGYCRVSWCNTLNESQALNYNLKTSLLTAKTYQKVKLSE</sequence>
<protein>
    <submittedName>
        <fullName evidence="1">Uncharacterized protein</fullName>
    </submittedName>
</protein>
<gene>
    <name evidence="1" type="ORF">CEXT_105681</name>
</gene>
<accession>A0AAV4MEL2</accession>